<protein>
    <submittedName>
        <fullName evidence="1">Baculoviral IAP repeat-containing protein 5</fullName>
    </submittedName>
</protein>
<accession>A0ACC2RSI0</accession>
<keyword evidence="2" id="KW-1185">Reference proteome</keyword>
<sequence>MSTFIFPQYREASFKANGSSWKFSQQENACINNMVEAGFSLMPSATTKDTVRCYYCQIEFTGWEADSDPFFLHLRKITRLLLGSLCLPPKDLSGEDQGD</sequence>
<dbReference type="EMBL" id="QTSX02006574">
    <property type="protein sequence ID" value="KAJ9052977.1"/>
    <property type="molecule type" value="Genomic_DNA"/>
</dbReference>
<gene>
    <name evidence="1" type="primary">BIRC5</name>
    <name evidence="1" type="ORF">DSO57_1028751</name>
</gene>
<reference evidence="1" key="1">
    <citation type="submission" date="2022-04" db="EMBL/GenBank/DDBJ databases">
        <title>Genome of the entomopathogenic fungus Entomophthora muscae.</title>
        <authorList>
            <person name="Elya C."/>
            <person name="Lovett B.R."/>
            <person name="Lee E."/>
            <person name="Macias A.M."/>
            <person name="Hajek A.E."/>
            <person name="De Bivort B.L."/>
            <person name="Kasson M.T."/>
            <person name="De Fine Licht H.H."/>
            <person name="Stajich J.E."/>
        </authorList>
    </citation>
    <scope>NUCLEOTIDE SEQUENCE</scope>
    <source>
        <strain evidence="1">Berkeley</strain>
    </source>
</reference>
<evidence type="ECO:0000313" key="2">
    <source>
        <dbReference type="Proteomes" id="UP001165960"/>
    </source>
</evidence>
<name>A0ACC2RSI0_9FUNG</name>
<organism evidence="1 2">
    <name type="scientific">Entomophthora muscae</name>
    <dbReference type="NCBI Taxonomy" id="34485"/>
    <lineage>
        <taxon>Eukaryota</taxon>
        <taxon>Fungi</taxon>
        <taxon>Fungi incertae sedis</taxon>
        <taxon>Zoopagomycota</taxon>
        <taxon>Entomophthoromycotina</taxon>
        <taxon>Entomophthoromycetes</taxon>
        <taxon>Entomophthorales</taxon>
        <taxon>Entomophthoraceae</taxon>
        <taxon>Entomophthora</taxon>
    </lineage>
</organism>
<proteinExistence type="predicted"/>
<comment type="caution">
    <text evidence="1">The sequence shown here is derived from an EMBL/GenBank/DDBJ whole genome shotgun (WGS) entry which is preliminary data.</text>
</comment>
<evidence type="ECO:0000313" key="1">
    <source>
        <dbReference type="EMBL" id="KAJ9052977.1"/>
    </source>
</evidence>
<dbReference type="Proteomes" id="UP001165960">
    <property type="component" value="Unassembled WGS sequence"/>
</dbReference>